<name>A0A330L5R0_9BACT</name>
<dbReference type="SUPFAM" id="SSF55060">
    <property type="entry name" value="GHMP Kinase, C-terminal domain"/>
    <property type="match status" value="1"/>
</dbReference>
<keyword evidence="1 8" id="KW-0808">Transferase</keyword>
<keyword evidence="4" id="KW-0067">ATP-binding</keyword>
<evidence type="ECO:0000256" key="4">
    <source>
        <dbReference type="ARBA" id="ARBA00022840"/>
    </source>
</evidence>
<comment type="similarity">
    <text evidence="5">Belongs to the GHMP kinase family.</text>
</comment>
<organism evidence="8 9">
    <name type="scientific">Nitrospira lenta</name>
    <dbReference type="NCBI Taxonomy" id="1436998"/>
    <lineage>
        <taxon>Bacteria</taxon>
        <taxon>Pseudomonadati</taxon>
        <taxon>Nitrospirota</taxon>
        <taxon>Nitrospiria</taxon>
        <taxon>Nitrospirales</taxon>
        <taxon>Nitrospiraceae</taxon>
        <taxon>Nitrospira</taxon>
    </lineage>
</organism>
<evidence type="ECO:0000256" key="3">
    <source>
        <dbReference type="ARBA" id="ARBA00022777"/>
    </source>
</evidence>
<evidence type="ECO:0000259" key="6">
    <source>
        <dbReference type="Pfam" id="PF00288"/>
    </source>
</evidence>
<evidence type="ECO:0000313" key="9">
    <source>
        <dbReference type="Proteomes" id="UP000248168"/>
    </source>
</evidence>
<evidence type="ECO:0000256" key="5">
    <source>
        <dbReference type="ARBA" id="ARBA00038121"/>
    </source>
</evidence>
<dbReference type="InterPro" id="IPR006204">
    <property type="entry name" value="GHMP_kinase_N_dom"/>
</dbReference>
<evidence type="ECO:0000256" key="1">
    <source>
        <dbReference type="ARBA" id="ARBA00022679"/>
    </source>
</evidence>
<dbReference type="Pfam" id="PF00288">
    <property type="entry name" value="GHMP_kinases_N"/>
    <property type="match status" value="1"/>
</dbReference>
<dbReference type="Gene3D" id="3.30.230.120">
    <property type="match status" value="1"/>
</dbReference>
<dbReference type="PANTHER" id="PTHR32463:SF0">
    <property type="entry name" value="L-FUCOSE KINASE"/>
    <property type="match status" value="1"/>
</dbReference>
<keyword evidence="2" id="KW-0547">Nucleotide-binding</keyword>
<dbReference type="InterPro" id="IPR014606">
    <property type="entry name" value="Heptose_7-P_kinase"/>
</dbReference>
<keyword evidence="3 8" id="KW-0418">Kinase</keyword>
<dbReference type="InterPro" id="IPR036554">
    <property type="entry name" value="GHMP_kinase_C_sf"/>
</dbReference>
<dbReference type="PIRSF" id="PIRSF036406">
    <property type="entry name" value="Hept_kin"/>
    <property type="match status" value="1"/>
</dbReference>
<evidence type="ECO:0000313" key="8">
    <source>
        <dbReference type="EMBL" id="SPP65165.1"/>
    </source>
</evidence>
<dbReference type="GO" id="GO:0042352">
    <property type="term" value="P:GDP-L-fucose salvage"/>
    <property type="evidence" value="ECO:0007669"/>
    <property type="project" value="TreeGrafter"/>
</dbReference>
<dbReference type="InterPro" id="IPR052203">
    <property type="entry name" value="GHMP_Kinase-Related"/>
</dbReference>
<dbReference type="GO" id="GO:0050201">
    <property type="term" value="F:fucokinase activity"/>
    <property type="evidence" value="ECO:0007669"/>
    <property type="project" value="TreeGrafter"/>
</dbReference>
<dbReference type="InterPro" id="IPR001174">
    <property type="entry name" value="HddA/FKP"/>
</dbReference>
<dbReference type="GO" id="GO:0004335">
    <property type="term" value="F:galactokinase activity"/>
    <property type="evidence" value="ECO:0007669"/>
    <property type="project" value="UniProtKB-EC"/>
</dbReference>
<accession>A0A330L5R0</accession>
<dbReference type="InterPro" id="IPR020568">
    <property type="entry name" value="Ribosomal_Su5_D2-typ_SF"/>
</dbReference>
<dbReference type="PANTHER" id="PTHR32463">
    <property type="entry name" value="L-FUCOSE KINASE"/>
    <property type="match status" value="1"/>
</dbReference>
<dbReference type="AlphaFoldDB" id="A0A330L5R0"/>
<evidence type="ECO:0000256" key="2">
    <source>
        <dbReference type="ARBA" id="ARBA00022741"/>
    </source>
</evidence>
<dbReference type="Proteomes" id="UP000248168">
    <property type="component" value="Unassembled WGS sequence"/>
</dbReference>
<feature type="domain" description="GHMP kinase C-terminal" evidence="7">
    <location>
        <begin position="235"/>
        <end position="299"/>
    </location>
</feature>
<dbReference type="Pfam" id="PF08544">
    <property type="entry name" value="GHMP_kinases_C"/>
    <property type="match status" value="1"/>
</dbReference>
<dbReference type="SUPFAM" id="SSF54211">
    <property type="entry name" value="Ribosomal protein S5 domain 2-like"/>
    <property type="match status" value="1"/>
</dbReference>
<dbReference type="EC" id="2.7.1.6" evidence="8"/>
<protein>
    <submittedName>
        <fullName evidence="8">Putative Galactokinase</fullName>
        <ecNumber evidence="8">2.7.1.6</ecNumber>
    </submittedName>
</protein>
<dbReference type="OrthoDB" id="9812992at2"/>
<evidence type="ECO:0000259" key="7">
    <source>
        <dbReference type="Pfam" id="PF08544"/>
    </source>
</evidence>
<gene>
    <name evidence="8" type="ORF">NITLEN_30079</name>
</gene>
<dbReference type="InterPro" id="IPR013750">
    <property type="entry name" value="GHMP_kinase_C_dom"/>
</dbReference>
<dbReference type="RefSeq" id="WP_121989489.1">
    <property type="nucleotide sequence ID" value="NZ_OUNR01000016.1"/>
</dbReference>
<dbReference type="EMBL" id="OUNR01000016">
    <property type="protein sequence ID" value="SPP65165.1"/>
    <property type="molecule type" value="Genomic_DNA"/>
</dbReference>
<reference evidence="9" key="1">
    <citation type="submission" date="2018-04" db="EMBL/GenBank/DDBJ databases">
        <authorList>
            <person name="Lucker S."/>
            <person name="Sakoula D."/>
        </authorList>
    </citation>
    <scope>NUCLEOTIDE SEQUENCE [LARGE SCALE GENOMIC DNA]</scope>
</reference>
<keyword evidence="9" id="KW-1185">Reference proteome</keyword>
<dbReference type="GO" id="GO:0005524">
    <property type="term" value="F:ATP binding"/>
    <property type="evidence" value="ECO:0007669"/>
    <property type="project" value="UniProtKB-KW"/>
</dbReference>
<dbReference type="PRINTS" id="PR00960">
    <property type="entry name" value="LMBPPROTEIN"/>
</dbReference>
<proteinExistence type="inferred from homology"/>
<feature type="domain" description="GHMP kinase N-terminal" evidence="6">
    <location>
        <begin position="76"/>
        <end position="157"/>
    </location>
</feature>
<sequence length="359" mass="39728">MIISRTPFRISFFGGGTDYPVWFKEHGGSVLATTIDKYCYISCRHLPPFFEHKTRIAYSRIEHAKSNAEIEHPAVRGVLQYLNMTEGLEIHHDGDLPARTGLGSSSSFTVGLLHALYAMQHRMPTKSELAHAAIHVEQNIVQESVGCQDQVLAAHGGLCRLTFSPGGEIGYTPLIMKPERLKQFQDHLLLYFTGFSRTASEIAKEQIATTKHRRVELFAMLQMVQEGISLLTGDHDLAEFGELLHEAWMVKRGLTSKITTPLIDQIYDAARNAGALGGKLLGAGGGGFMLIYAKPELHAKINAALPGLLQVPFQFEGSGSQIVFFQQEVPIRRAPLWSDVPTTAELEEHASHTWKKDAA</sequence>
<dbReference type="InParanoid" id="A0A330L5R0"/>